<feature type="transmembrane region" description="Helical" evidence="2">
    <location>
        <begin position="194"/>
        <end position="215"/>
    </location>
</feature>
<dbReference type="Proteomes" id="UP001500945">
    <property type="component" value="Unassembled WGS sequence"/>
</dbReference>
<keyword evidence="2" id="KW-1133">Transmembrane helix</keyword>
<feature type="transmembrane region" description="Helical" evidence="2">
    <location>
        <begin position="28"/>
        <end position="49"/>
    </location>
</feature>
<dbReference type="Gene3D" id="3.90.420.10">
    <property type="entry name" value="Oxidoreductase, molybdopterin-binding domain"/>
    <property type="match status" value="1"/>
</dbReference>
<dbReference type="Gene3D" id="2.60.40.650">
    <property type="match status" value="1"/>
</dbReference>
<dbReference type="SUPFAM" id="SSF81296">
    <property type="entry name" value="E set domains"/>
    <property type="match status" value="1"/>
</dbReference>
<feature type="transmembrane region" description="Helical" evidence="2">
    <location>
        <begin position="145"/>
        <end position="163"/>
    </location>
</feature>
<dbReference type="EMBL" id="BAABGM010000003">
    <property type="protein sequence ID" value="GAA4399917.1"/>
    <property type="molecule type" value="Genomic_DNA"/>
</dbReference>
<dbReference type="RefSeq" id="WP_345202542.1">
    <property type="nucleotide sequence ID" value="NZ_BAABGM010000003.1"/>
</dbReference>
<feature type="transmembrane region" description="Helical" evidence="2">
    <location>
        <begin position="89"/>
        <end position="108"/>
    </location>
</feature>
<evidence type="ECO:0000313" key="5">
    <source>
        <dbReference type="Proteomes" id="UP001500945"/>
    </source>
</evidence>
<protein>
    <submittedName>
        <fullName evidence="4">Sulfite oxidase</fullName>
    </submittedName>
</protein>
<dbReference type="InterPro" id="IPR014756">
    <property type="entry name" value="Ig_E-set"/>
</dbReference>
<dbReference type="InterPro" id="IPR000572">
    <property type="entry name" value="OxRdtase_Mopterin-bd_dom"/>
</dbReference>
<keyword evidence="5" id="KW-1185">Reference proteome</keyword>
<name>A0ABP8K3K4_9MICO</name>
<accession>A0ABP8K3K4</accession>
<dbReference type="PANTHER" id="PTHR19372">
    <property type="entry name" value="SULFITE REDUCTASE"/>
    <property type="match status" value="1"/>
</dbReference>
<dbReference type="InterPro" id="IPR036374">
    <property type="entry name" value="OxRdtase_Mopterin-bd_sf"/>
</dbReference>
<reference evidence="5" key="1">
    <citation type="journal article" date="2019" name="Int. J. Syst. Evol. Microbiol.">
        <title>The Global Catalogue of Microorganisms (GCM) 10K type strain sequencing project: providing services to taxonomists for standard genome sequencing and annotation.</title>
        <authorList>
            <consortium name="The Broad Institute Genomics Platform"/>
            <consortium name="The Broad Institute Genome Sequencing Center for Infectious Disease"/>
            <person name="Wu L."/>
            <person name="Ma J."/>
        </authorList>
    </citation>
    <scope>NUCLEOTIDE SEQUENCE [LARGE SCALE GENOMIC DNA]</scope>
    <source>
        <strain evidence="5">JCM 17809</strain>
    </source>
</reference>
<feature type="domain" description="Oxidoreductase molybdopterin-binding" evidence="3">
    <location>
        <begin position="265"/>
        <end position="411"/>
    </location>
</feature>
<dbReference type="SUPFAM" id="SSF56524">
    <property type="entry name" value="Oxidoreductase molybdopterin-binding domain"/>
    <property type="match status" value="1"/>
</dbReference>
<dbReference type="Pfam" id="PF00174">
    <property type="entry name" value="Oxidored_molyb"/>
    <property type="match status" value="1"/>
</dbReference>
<dbReference type="PANTHER" id="PTHR19372:SF7">
    <property type="entry name" value="SULFITE OXIDASE, MITOCHONDRIAL"/>
    <property type="match status" value="1"/>
</dbReference>
<keyword evidence="2" id="KW-0812">Transmembrane</keyword>
<proteinExistence type="predicted"/>
<organism evidence="4 5">
    <name type="scientific">Fodinibacter luteus</name>
    <dbReference type="NCBI Taxonomy" id="552064"/>
    <lineage>
        <taxon>Bacteria</taxon>
        <taxon>Bacillati</taxon>
        <taxon>Actinomycetota</taxon>
        <taxon>Actinomycetes</taxon>
        <taxon>Micrococcales</taxon>
        <taxon>Intrasporangiaceae</taxon>
        <taxon>Fodinibacter (ex Wang et al. 2009)</taxon>
    </lineage>
</organism>
<evidence type="ECO:0000256" key="2">
    <source>
        <dbReference type="SAM" id="Phobius"/>
    </source>
</evidence>
<comment type="caution">
    <text evidence="4">The sequence shown here is derived from an EMBL/GenBank/DDBJ whole genome shotgun (WGS) entry which is preliminary data.</text>
</comment>
<evidence type="ECO:0000259" key="3">
    <source>
        <dbReference type="Pfam" id="PF00174"/>
    </source>
</evidence>
<gene>
    <name evidence="4" type="ORF">GCM10023168_08000</name>
</gene>
<sequence>MTSTAPAGTVRPPDEGPRTASTAGPGRGWYAAGALLGAAVGAAAGHLVAGLVSPDASPVLAVGSTVVDLTPTPVKEWAVARFGTADKPLLIGSVGIVALLLAAGCGLVARARRSLGLALLGALALVSVAAAVARPTSTGVDLLPGLVAAAVGVATTAWFLGLLDAWGDADRDPAAGAGADGMPFTDGRSDRRRVIVAAAGLGALAATGGALGRALSRGGSPASVTLPPPAVPLPPPTAGLEATVPGISALRTPSSQFYRIDTALVIPRVDPAGWTLTVDGDVDRPFRLTYDELIAMPLVERDITLTCVSNEVGGPYVGGARWLGVLTRDLLERAGVRPGADQVLSHSTDGMTISTPVQALTDDREAIVAVAMNGEPLPTRHGFPARLVTPGLYGFVGATKWLSRLEATTYAAGRAYWTERGWATDAPILTQSRIDTPRDRARVSAGDAVVGGVAWAQHRGIAGVEVRVDDGAWQEATLGPDAGIDHWRQWYLPWPAAPGRHTLTVRATDGTGAVQEEARTEPFPRGATGWHRIVVTAG</sequence>
<feature type="transmembrane region" description="Helical" evidence="2">
    <location>
        <begin position="115"/>
        <end position="133"/>
    </location>
</feature>
<feature type="region of interest" description="Disordered" evidence="1">
    <location>
        <begin position="1"/>
        <end position="23"/>
    </location>
</feature>
<evidence type="ECO:0000313" key="4">
    <source>
        <dbReference type="EMBL" id="GAA4399917.1"/>
    </source>
</evidence>
<evidence type="ECO:0000256" key="1">
    <source>
        <dbReference type="SAM" id="MobiDB-lite"/>
    </source>
</evidence>
<keyword evidence="2" id="KW-0472">Membrane</keyword>